<feature type="domain" description="N-acetyltransferase" evidence="3">
    <location>
        <begin position="192"/>
        <end position="338"/>
    </location>
</feature>
<evidence type="ECO:0000256" key="1">
    <source>
        <dbReference type="ARBA" id="ARBA00022679"/>
    </source>
</evidence>
<dbReference type="RefSeq" id="WP_201674097.1">
    <property type="nucleotide sequence ID" value="NZ_JAEQNE010000002.1"/>
</dbReference>
<dbReference type="AlphaFoldDB" id="A0A936YYV5"/>
<evidence type="ECO:0000259" key="3">
    <source>
        <dbReference type="PROSITE" id="PS51186"/>
    </source>
</evidence>
<dbReference type="PANTHER" id="PTHR43877">
    <property type="entry name" value="AMINOALKYLPHOSPHONATE N-ACETYLTRANSFERASE-RELATED-RELATED"/>
    <property type="match status" value="1"/>
</dbReference>
<sequence length="338" mass="36879">MSETKEQSLTIRPLAPDDLPSVIALDAAIQGHSRRTYVERRLAAALRDPALHVQFAVQHAGRLAGYILARVLQGEFGRTEASLRLELIGVRADARRLGAGGKLLEALAQWASRHGIHEIRTSAPWGDAPMLGWLRAMRFRLAPDIVLGMSVAQAPASEDPVVTLSQGRGFGQEADFGAPEANDHERMARGSAEVRPMTAADLQEILRVDRAITGRDRSEYIRARFDEALEDSTIHVSLVGRIDGAIVCFVMARADLGDFGRTQPAAVLDTIGVDPEYAHRGLGRALVSRLFEYVSQLQATRVETLVKVADLELLGFFQGIGFVPTQRLVFVRDTGAEG</sequence>
<dbReference type="InterPro" id="IPR016181">
    <property type="entry name" value="Acyl_CoA_acyltransferase"/>
</dbReference>
<dbReference type="InterPro" id="IPR050832">
    <property type="entry name" value="Bact_Acetyltransf"/>
</dbReference>
<keyword evidence="5" id="KW-1185">Reference proteome</keyword>
<dbReference type="GO" id="GO:0016747">
    <property type="term" value="F:acyltransferase activity, transferring groups other than amino-acyl groups"/>
    <property type="evidence" value="ECO:0007669"/>
    <property type="project" value="InterPro"/>
</dbReference>
<evidence type="ECO:0000313" key="4">
    <source>
        <dbReference type="EMBL" id="MBL0391468.1"/>
    </source>
</evidence>
<gene>
    <name evidence="4" type="ORF">JJ685_09985</name>
</gene>
<dbReference type="CDD" id="cd04301">
    <property type="entry name" value="NAT_SF"/>
    <property type="match status" value="2"/>
</dbReference>
<dbReference type="Pfam" id="PF00583">
    <property type="entry name" value="Acetyltransf_1"/>
    <property type="match status" value="2"/>
</dbReference>
<dbReference type="SUPFAM" id="SSF55729">
    <property type="entry name" value="Acyl-CoA N-acyltransferases (Nat)"/>
    <property type="match status" value="2"/>
</dbReference>
<proteinExistence type="predicted"/>
<dbReference type="EMBL" id="JAEQNE010000002">
    <property type="protein sequence ID" value="MBL0391468.1"/>
    <property type="molecule type" value="Genomic_DNA"/>
</dbReference>
<reference evidence="4 5" key="1">
    <citation type="journal article" date="2017" name="Int. J. Syst. Evol. Microbiol.">
        <title>Ramlibacter monticola sp. nov., isolated from forest soil.</title>
        <authorList>
            <person name="Chaudhary D.K."/>
            <person name="Kim J."/>
        </authorList>
    </citation>
    <scope>NUCLEOTIDE SEQUENCE [LARGE SCALE GENOMIC DNA]</scope>
    <source>
        <strain evidence="4 5">KACC 19175</strain>
    </source>
</reference>
<keyword evidence="2" id="KW-0012">Acyltransferase</keyword>
<evidence type="ECO:0000256" key="2">
    <source>
        <dbReference type="ARBA" id="ARBA00023315"/>
    </source>
</evidence>
<dbReference type="Gene3D" id="3.40.630.30">
    <property type="match status" value="2"/>
</dbReference>
<dbReference type="Proteomes" id="UP000599109">
    <property type="component" value="Unassembled WGS sequence"/>
</dbReference>
<accession>A0A936YYV5</accession>
<dbReference type="PROSITE" id="PS51186">
    <property type="entry name" value="GNAT"/>
    <property type="match status" value="2"/>
</dbReference>
<dbReference type="InterPro" id="IPR000182">
    <property type="entry name" value="GNAT_dom"/>
</dbReference>
<keyword evidence="1" id="KW-0808">Transferase</keyword>
<evidence type="ECO:0000313" key="5">
    <source>
        <dbReference type="Proteomes" id="UP000599109"/>
    </source>
</evidence>
<organism evidence="4 5">
    <name type="scientific">Ramlibacter monticola</name>
    <dbReference type="NCBI Taxonomy" id="1926872"/>
    <lineage>
        <taxon>Bacteria</taxon>
        <taxon>Pseudomonadati</taxon>
        <taxon>Pseudomonadota</taxon>
        <taxon>Betaproteobacteria</taxon>
        <taxon>Burkholderiales</taxon>
        <taxon>Comamonadaceae</taxon>
        <taxon>Ramlibacter</taxon>
    </lineage>
</organism>
<feature type="domain" description="N-acetyltransferase" evidence="3">
    <location>
        <begin position="9"/>
        <end position="192"/>
    </location>
</feature>
<protein>
    <submittedName>
        <fullName evidence="4">GNAT family N-acetyltransferase</fullName>
    </submittedName>
</protein>
<name>A0A936YYV5_9BURK</name>
<comment type="caution">
    <text evidence="4">The sequence shown here is derived from an EMBL/GenBank/DDBJ whole genome shotgun (WGS) entry which is preliminary data.</text>
</comment>